<evidence type="ECO:0008006" key="3">
    <source>
        <dbReference type="Google" id="ProtNLM"/>
    </source>
</evidence>
<accession>A0AAV9UXC5</accession>
<reference evidence="1 2" key="1">
    <citation type="submission" date="2019-10" db="EMBL/GenBank/DDBJ databases">
        <authorList>
            <person name="Palmer J.M."/>
        </authorList>
    </citation>
    <scope>NUCLEOTIDE SEQUENCE [LARGE SCALE GENOMIC DNA]</scope>
    <source>
        <strain evidence="1 2">TWF696</strain>
    </source>
</reference>
<evidence type="ECO:0000313" key="2">
    <source>
        <dbReference type="Proteomes" id="UP001375240"/>
    </source>
</evidence>
<proteinExistence type="predicted"/>
<name>A0AAV9UXC5_9PEZI</name>
<dbReference type="Proteomes" id="UP001375240">
    <property type="component" value="Unassembled WGS sequence"/>
</dbReference>
<comment type="caution">
    <text evidence="1">The sequence shown here is derived from an EMBL/GenBank/DDBJ whole genome shotgun (WGS) entry which is preliminary data.</text>
</comment>
<dbReference type="AlphaFoldDB" id="A0AAV9UXC5"/>
<sequence length="272" mass="30080">MASPRSHPQQSRNVSNNRFAGMIPPLMLVNPSDLQMKGVRVDGSLLSSKTFIDSMTASFNQSENMSPSTPDFIDSPSSTISADSFMPPTPPQMQPSRFLCPEPNCSYSIIGLNTGAELEQHIASGSHIGHPVDFELEMSHEDQPAFSTQMWANKSNEYFALPTQPKGKSIEGYCPCRYCNPHAAIVEPEVQPQLSLELPPAVGGNGFDHRTWQQNMKLEKAMQAVLQQHQRMREAEAMQQSIAFANTAQPFGNFYGTPQMGVYPVYGNAFVY</sequence>
<gene>
    <name evidence="1" type="ORF">TWF696_005715</name>
</gene>
<organism evidence="1 2">
    <name type="scientific">Orbilia brochopaga</name>
    <dbReference type="NCBI Taxonomy" id="3140254"/>
    <lineage>
        <taxon>Eukaryota</taxon>
        <taxon>Fungi</taxon>
        <taxon>Dikarya</taxon>
        <taxon>Ascomycota</taxon>
        <taxon>Pezizomycotina</taxon>
        <taxon>Orbiliomycetes</taxon>
        <taxon>Orbiliales</taxon>
        <taxon>Orbiliaceae</taxon>
        <taxon>Orbilia</taxon>
    </lineage>
</organism>
<evidence type="ECO:0000313" key="1">
    <source>
        <dbReference type="EMBL" id="KAK6349431.1"/>
    </source>
</evidence>
<dbReference type="EMBL" id="JAVHNQ010000004">
    <property type="protein sequence ID" value="KAK6349431.1"/>
    <property type="molecule type" value="Genomic_DNA"/>
</dbReference>
<keyword evidence="2" id="KW-1185">Reference proteome</keyword>
<protein>
    <recommendedName>
        <fullName evidence="3">C2H2-type domain-containing protein</fullName>
    </recommendedName>
</protein>